<feature type="compositionally biased region" description="Basic and acidic residues" evidence="1">
    <location>
        <begin position="141"/>
        <end position="154"/>
    </location>
</feature>
<accession>A0A0L0VKG2</accession>
<keyword evidence="3" id="KW-1185">Reference proteome</keyword>
<proteinExistence type="predicted"/>
<gene>
    <name evidence="2" type="ORF">PSTG_07057</name>
</gene>
<evidence type="ECO:0000256" key="1">
    <source>
        <dbReference type="SAM" id="MobiDB-lite"/>
    </source>
</evidence>
<feature type="region of interest" description="Disordered" evidence="1">
    <location>
        <begin position="611"/>
        <end position="631"/>
    </location>
</feature>
<dbReference type="AlphaFoldDB" id="A0A0L0VKG2"/>
<protein>
    <submittedName>
        <fullName evidence="2">Uncharacterized protein</fullName>
    </submittedName>
</protein>
<evidence type="ECO:0000313" key="3">
    <source>
        <dbReference type="Proteomes" id="UP000054564"/>
    </source>
</evidence>
<evidence type="ECO:0000313" key="2">
    <source>
        <dbReference type="EMBL" id="KNE99770.1"/>
    </source>
</evidence>
<organism evidence="2 3">
    <name type="scientific">Puccinia striiformis f. sp. tritici PST-78</name>
    <dbReference type="NCBI Taxonomy" id="1165861"/>
    <lineage>
        <taxon>Eukaryota</taxon>
        <taxon>Fungi</taxon>
        <taxon>Dikarya</taxon>
        <taxon>Basidiomycota</taxon>
        <taxon>Pucciniomycotina</taxon>
        <taxon>Pucciniomycetes</taxon>
        <taxon>Pucciniales</taxon>
        <taxon>Pucciniaceae</taxon>
        <taxon>Puccinia</taxon>
    </lineage>
</organism>
<feature type="compositionally biased region" description="Gly residues" evidence="1">
    <location>
        <begin position="622"/>
        <end position="631"/>
    </location>
</feature>
<feature type="region of interest" description="Disordered" evidence="1">
    <location>
        <begin position="103"/>
        <end position="157"/>
    </location>
</feature>
<dbReference type="Proteomes" id="UP000054564">
    <property type="component" value="Unassembled WGS sequence"/>
</dbReference>
<sequence length="631" mass="69999">MDIVRFTLEDIEDLLWSWSEKEGIAFSEDCPIFRKSWDSIVSSLLGQFFYINTLHEVQNLCYRTFSLVAEQINSARLEQPTEDAPLQETLVFHCRAQTEFVDEEEMNAGLEPSDQSTEEPTRTEVPLSHPIAPPSLAASHPSDRLQEGHQEPKSLESLVSSLPPGLNLIKQPMCSVLDSDEEDMKVLSPPFAEGADKVAWNCQVENGPEGFKVSIVKSVNGFNTQVTHSELVIGSKVTEDRGEDHNHFVDRSDQLSRNFNTESDNLAARSTQDQDLALPFESSFGEEEELPVFNFEDSAFHFKSGQALSFQDRLRDENKLPMFCFEEEDTSFSDAFYVFDLNNDPDLSSQESLQDSLRDEDKLRSIQLKKALAKEGTDLDDAPSGQLGMKVSSPNCVPPLLDAINFVKTLSSATCVSKTLSSSSSVYSASPDQLPIPALNEKEDSVFELERKGVAEEKEITLFGKICLPQDPAELQVAVLFGPIEFNQTSSILANEITEDLCSSLGNQHSLLSSLSSTQYSSSTEQFKVIQDVKNILPRSNHISSRCSPNCRHISVSQNSPCNSLAPVSSYHIFLHTSIDEAHCGLAWNRSGIGPDHVFPSEDHLRNEDKLPSFHLNSKGSISGGGTFDQK</sequence>
<dbReference type="EMBL" id="AJIL01000043">
    <property type="protein sequence ID" value="KNE99770.1"/>
    <property type="molecule type" value="Genomic_DNA"/>
</dbReference>
<name>A0A0L0VKG2_9BASI</name>
<comment type="caution">
    <text evidence="2">The sequence shown here is derived from an EMBL/GenBank/DDBJ whole genome shotgun (WGS) entry which is preliminary data.</text>
</comment>
<reference evidence="3" key="1">
    <citation type="submission" date="2014-03" db="EMBL/GenBank/DDBJ databases">
        <title>The Genome Sequence of Puccinia striiformis f. sp. tritici PST-78.</title>
        <authorList>
            <consortium name="The Broad Institute Genome Sequencing Platform"/>
            <person name="Cuomo C."/>
            <person name="Hulbert S."/>
            <person name="Chen X."/>
            <person name="Walker B."/>
            <person name="Young S.K."/>
            <person name="Zeng Q."/>
            <person name="Gargeya S."/>
            <person name="Fitzgerald M."/>
            <person name="Haas B."/>
            <person name="Abouelleil A."/>
            <person name="Alvarado L."/>
            <person name="Arachchi H.M."/>
            <person name="Berlin A.M."/>
            <person name="Chapman S.B."/>
            <person name="Goldberg J."/>
            <person name="Griggs A."/>
            <person name="Gujja S."/>
            <person name="Hansen M."/>
            <person name="Howarth C."/>
            <person name="Imamovic A."/>
            <person name="Larimer J."/>
            <person name="McCowan C."/>
            <person name="Montmayeur A."/>
            <person name="Murphy C."/>
            <person name="Neiman D."/>
            <person name="Pearson M."/>
            <person name="Priest M."/>
            <person name="Roberts A."/>
            <person name="Saif S."/>
            <person name="Shea T."/>
            <person name="Sisk P."/>
            <person name="Sykes S."/>
            <person name="Wortman J."/>
            <person name="Nusbaum C."/>
            <person name="Birren B."/>
        </authorList>
    </citation>
    <scope>NUCLEOTIDE SEQUENCE [LARGE SCALE GENOMIC DNA]</scope>
    <source>
        <strain evidence="3">race PST-78</strain>
    </source>
</reference>